<accession>A0A060HF13</accession>
<organism evidence="2 3">
    <name type="scientific">Nitrososphaera viennensis EN76</name>
    <dbReference type="NCBI Taxonomy" id="926571"/>
    <lineage>
        <taxon>Archaea</taxon>
        <taxon>Nitrososphaerota</taxon>
        <taxon>Nitrososphaeria</taxon>
        <taxon>Nitrososphaerales</taxon>
        <taxon>Nitrososphaeraceae</taxon>
        <taxon>Nitrososphaera</taxon>
    </lineage>
</organism>
<gene>
    <name evidence="2" type="ORF">NVIE_010230</name>
</gene>
<dbReference type="Proteomes" id="UP000027093">
    <property type="component" value="Chromosome"/>
</dbReference>
<name>A0A060HF13_9ARCH</name>
<feature type="transmembrane region" description="Helical" evidence="1">
    <location>
        <begin position="63"/>
        <end position="81"/>
    </location>
</feature>
<evidence type="ECO:0008006" key="4">
    <source>
        <dbReference type="Google" id="ProtNLM"/>
    </source>
</evidence>
<feature type="transmembrane region" description="Helical" evidence="1">
    <location>
        <begin position="6"/>
        <end position="23"/>
    </location>
</feature>
<evidence type="ECO:0000313" key="3">
    <source>
        <dbReference type="Proteomes" id="UP000027093"/>
    </source>
</evidence>
<dbReference type="NCBIfam" id="TIGR01167">
    <property type="entry name" value="LPXTG_anchor"/>
    <property type="match status" value="1"/>
</dbReference>
<keyword evidence="1" id="KW-1133">Transmembrane helix</keyword>
<dbReference type="EMBL" id="CP007536">
    <property type="protein sequence ID" value="AIC15249.1"/>
    <property type="molecule type" value="Genomic_DNA"/>
</dbReference>
<sequence>MSSEITSPVFGAIMGVLGLGMTVYRNSKKQETRQWVAYAIIMFAFTAIVYLNPNKIFNNSSDALNTLAAIGIALLAIAFFVDARKRRKR</sequence>
<evidence type="ECO:0000256" key="1">
    <source>
        <dbReference type="SAM" id="Phobius"/>
    </source>
</evidence>
<keyword evidence="1" id="KW-0472">Membrane</keyword>
<evidence type="ECO:0000313" key="2">
    <source>
        <dbReference type="EMBL" id="AIC15249.1"/>
    </source>
</evidence>
<feature type="transmembrane region" description="Helical" evidence="1">
    <location>
        <begin position="35"/>
        <end position="51"/>
    </location>
</feature>
<keyword evidence="1" id="KW-0812">Transmembrane</keyword>
<dbReference type="KEGG" id="nvn:NVIE_010230"/>
<reference evidence="2 3" key="1">
    <citation type="journal article" date="2014" name="Int. J. Syst. Evol. Microbiol.">
        <title>Nitrososphaera viennensis gen. nov., sp. nov., an aerobic and mesophilic, ammonia-oxidizing archaeon from soil and a member of the archaeal phylum Thaumarchaeota.</title>
        <authorList>
            <person name="Stieglmeier M."/>
            <person name="Klingl A."/>
            <person name="Alves R.J."/>
            <person name="Rittmann S.K."/>
            <person name="Melcher M."/>
            <person name="Leisch N."/>
            <person name="Schleper C."/>
        </authorList>
    </citation>
    <scope>NUCLEOTIDE SEQUENCE [LARGE SCALE GENOMIC DNA]</scope>
    <source>
        <strain evidence="2">EN76</strain>
    </source>
</reference>
<dbReference type="STRING" id="926571.NVIE_010230"/>
<dbReference type="HOGENOM" id="CLU_2447769_0_0_2"/>
<proteinExistence type="predicted"/>
<keyword evidence="3" id="KW-1185">Reference proteome</keyword>
<protein>
    <recommendedName>
        <fullName evidence="4">Transmembrane protein</fullName>
    </recommendedName>
</protein>
<dbReference type="AlphaFoldDB" id="A0A060HF13"/>